<comment type="caution">
    <text evidence="2">The sequence shown here is derived from an EMBL/GenBank/DDBJ whole genome shotgun (WGS) entry which is preliminary data.</text>
</comment>
<organism evidence="2 3">
    <name type="scientific">Xylaria grammica</name>
    <dbReference type="NCBI Taxonomy" id="363999"/>
    <lineage>
        <taxon>Eukaryota</taxon>
        <taxon>Fungi</taxon>
        <taxon>Dikarya</taxon>
        <taxon>Ascomycota</taxon>
        <taxon>Pezizomycotina</taxon>
        <taxon>Sordariomycetes</taxon>
        <taxon>Xylariomycetidae</taxon>
        <taxon>Xylariales</taxon>
        <taxon>Xylariaceae</taxon>
        <taxon>Xylaria</taxon>
    </lineage>
</organism>
<dbReference type="AlphaFoldDB" id="A0A439DA69"/>
<dbReference type="Proteomes" id="UP000286045">
    <property type="component" value="Unassembled WGS sequence"/>
</dbReference>
<proteinExistence type="predicted"/>
<evidence type="ECO:0000313" key="2">
    <source>
        <dbReference type="EMBL" id="RWA11297.1"/>
    </source>
</evidence>
<reference evidence="2 3" key="1">
    <citation type="submission" date="2018-12" db="EMBL/GenBank/DDBJ databases">
        <title>Draft genome sequence of Xylaria grammica IHI A82.</title>
        <authorList>
            <person name="Buettner E."/>
            <person name="Kellner H."/>
        </authorList>
    </citation>
    <scope>NUCLEOTIDE SEQUENCE [LARGE SCALE GENOMIC DNA]</scope>
    <source>
        <strain evidence="2 3">IHI A82</strain>
    </source>
</reference>
<evidence type="ECO:0000256" key="1">
    <source>
        <dbReference type="SAM" id="MobiDB-lite"/>
    </source>
</evidence>
<sequence>MADEQNTPNLAVNRLEQEMPLNEHEVAANIRQQHDLKRLQQLSIGTTSGDTLVIVRFPAGNFVDCNGDRWETKEFLMESEQLLATGSSVFAKGLSPKAQAQTRRRFNNNHISYRYVLDLTPQIEGDESASEVLQLSLSDGVRDWWRSHFTSNVSKLLVYGHDDNCPHHLTKILSEAETSEKQRRTGTQVDIGELETPRIEKILDYCPIRHRVAILRLLMAIRHGDLILNSAPRTATMAVIAKHFDCVEVVKDHILTWLVAEPNESFIEINAEDALKYAWILELSDVARVAFQLLVVEKAVEILQDKKGGTTDKGRRSIFGRPHGTVTDEQETCIQHAAQKLIQRAEDLGQLWSSDVNADFGIRQWPITHGSRNALRTYIHRIWKDTATTQIVDASVKWEYSDRNRARYVSAAELVPTQDIYVELSPTQRILTGYFWHSLNILASSRAPSAHLAGVGLFDMAEFHRDFIVAVSALEGEWTWRKLEVNILRTGPLIMGLSDEELKFLPLWAGGLDDGTGGVYQTEIPDAVRGFPIGPGPSFYTGETIPDDQTSTSAGNETATMSTGEGTVTMTQGYSIGVTPSRITGSEHEDTEKIALVAASAGLSLTTARNLRATSGLKHEMVLPAGETSAYINDDFDWLADGSERQNLSDLDNSDVDFEDPDDGNADNTEHTENTRQ</sequence>
<protein>
    <submittedName>
        <fullName evidence="2">Uncharacterized protein</fullName>
    </submittedName>
</protein>
<name>A0A439DA69_9PEZI</name>
<feature type="compositionally biased region" description="Basic and acidic residues" evidence="1">
    <location>
        <begin position="668"/>
        <end position="677"/>
    </location>
</feature>
<gene>
    <name evidence="2" type="ORF">EKO27_g3798</name>
</gene>
<keyword evidence="3" id="KW-1185">Reference proteome</keyword>
<dbReference type="STRING" id="363999.A0A439DA69"/>
<accession>A0A439DA69</accession>
<feature type="compositionally biased region" description="Acidic residues" evidence="1">
    <location>
        <begin position="652"/>
        <end position="665"/>
    </location>
</feature>
<evidence type="ECO:0000313" key="3">
    <source>
        <dbReference type="Proteomes" id="UP000286045"/>
    </source>
</evidence>
<dbReference type="EMBL" id="RYZI01000084">
    <property type="protein sequence ID" value="RWA11297.1"/>
    <property type="molecule type" value="Genomic_DNA"/>
</dbReference>
<feature type="compositionally biased region" description="Polar residues" evidence="1">
    <location>
        <begin position="547"/>
        <end position="566"/>
    </location>
</feature>
<feature type="region of interest" description="Disordered" evidence="1">
    <location>
        <begin position="644"/>
        <end position="677"/>
    </location>
</feature>
<feature type="region of interest" description="Disordered" evidence="1">
    <location>
        <begin position="546"/>
        <end position="566"/>
    </location>
</feature>